<dbReference type="GO" id="GO:0006631">
    <property type="term" value="P:fatty acid metabolic process"/>
    <property type="evidence" value="ECO:0007669"/>
    <property type="project" value="TreeGrafter"/>
</dbReference>
<evidence type="ECO:0000256" key="1">
    <source>
        <dbReference type="ARBA" id="ARBA00006432"/>
    </source>
</evidence>
<evidence type="ECO:0000313" key="5">
    <source>
        <dbReference type="EMBL" id="EMD28608.1"/>
    </source>
</evidence>
<dbReference type="PANTHER" id="PTHR43201:SF5">
    <property type="entry name" value="MEDIUM-CHAIN ACYL-COA LIGASE ACSF2, MITOCHONDRIAL"/>
    <property type="match status" value="1"/>
</dbReference>
<dbReference type="AlphaFoldDB" id="M2PVF8"/>
<reference evidence="5 7" key="1">
    <citation type="submission" date="2012-10" db="EMBL/GenBank/DDBJ databases">
        <title>Genome assembly of Amycolatopsis azurea DSM 43854.</title>
        <authorList>
            <person name="Khatri I."/>
            <person name="Kaur I."/>
            <person name="Subramanian S."/>
            <person name="Mayilraj S."/>
        </authorList>
    </citation>
    <scope>NUCLEOTIDE SEQUENCE [LARGE SCALE GENOMIC DNA]</scope>
    <source>
        <strain evidence="5 7">DSM 43854</strain>
    </source>
</reference>
<accession>M2PVF8</accession>
<reference evidence="6 8" key="2">
    <citation type="submission" date="2017-02" db="EMBL/GenBank/DDBJ databases">
        <title>Amycolatopsis azurea DSM 43854 draft genome.</title>
        <authorList>
            <person name="Mayilraj S."/>
        </authorList>
    </citation>
    <scope>NUCLEOTIDE SEQUENCE [LARGE SCALE GENOMIC DNA]</scope>
    <source>
        <strain evidence="6 8">DSM 43854</strain>
    </source>
</reference>
<dbReference type="InterPro" id="IPR045851">
    <property type="entry name" value="AMP-bd_C_sf"/>
</dbReference>
<dbReference type="Gene3D" id="3.40.50.12780">
    <property type="entry name" value="N-terminal domain of ligase-like"/>
    <property type="match status" value="1"/>
</dbReference>
<gene>
    <name evidence="6" type="ORF">B0293_03950</name>
    <name evidence="5" type="ORF">C791_0232</name>
</gene>
<dbReference type="RefSeq" id="WP_005152922.1">
    <property type="nucleotide sequence ID" value="NZ_ANMG01000010.1"/>
</dbReference>
<dbReference type="PANTHER" id="PTHR43201">
    <property type="entry name" value="ACYL-COA SYNTHETASE"/>
    <property type="match status" value="1"/>
</dbReference>
<dbReference type="SUPFAM" id="SSF56801">
    <property type="entry name" value="Acetyl-CoA synthetase-like"/>
    <property type="match status" value="1"/>
</dbReference>
<protein>
    <submittedName>
        <fullName evidence="5">Long-chain-fatty-acid--CoA ligase</fullName>
    </submittedName>
</protein>
<dbReference type="Pfam" id="PF13193">
    <property type="entry name" value="AMP-binding_C"/>
    <property type="match status" value="1"/>
</dbReference>
<feature type="domain" description="AMP-binding enzyme C-terminal" evidence="4">
    <location>
        <begin position="375"/>
        <end position="447"/>
    </location>
</feature>
<dbReference type="CDD" id="cd04433">
    <property type="entry name" value="AFD_class_I"/>
    <property type="match status" value="1"/>
</dbReference>
<evidence type="ECO:0000313" key="8">
    <source>
        <dbReference type="Proteomes" id="UP000188551"/>
    </source>
</evidence>
<evidence type="ECO:0000256" key="2">
    <source>
        <dbReference type="ARBA" id="ARBA00022598"/>
    </source>
</evidence>
<dbReference type="Gene3D" id="3.30.300.30">
    <property type="match status" value="1"/>
</dbReference>
<proteinExistence type="inferred from homology"/>
<comment type="similarity">
    <text evidence="1">Belongs to the ATP-dependent AMP-binding enzyme family.</text>
</comment>
<comment type="caution">
    <text evidence="5">The sequence shown here is derived from an EMBL/GenBank/DDBJ whole genome shotgun (WGS) entry which is preliminary data.</text>
</comment>
<dbReference type="PATRIC" id="fig|1238180.3.peg.1590"/>
<name>M2PVF8_9PSEU</name>
<dbReference type="EMBL" id="MUXN01000002">
    <property type="protein sequence ID" value="OOC08046.1"/>
    <property type="molecule type" value="Genomic_DNA"/>
</dbReference>
<dbReference type="Pfam" id="PF00501">
    <property type="entry name" value="AMP-binding"/>
    <property type="match status" value="1"/>
</dbReference>
<dbReference type="InterPro" id="IPR042099">
    <property type="entry name" value="ANL_N_sf"/>
</dbReference>
<dbReference type="OrthoDB" id="3944414at2"/>
<keyword evidence="2 5" id="KW-0436">Ligase</keyword>
<dbReference type="EMBL" id="ANMG01000010">
    <property type="protein sequence ID" value="EMD28608.1"/>
    <property type="molecule type" value="Genomic_DNA"/>
</dbReference>
<dbReference type="InterPro" id="IPR000873">
    <property type="entry name" value="AMP-dep_synth/lig_dom"/>
</dbReference>
<dbReference type="GO" id="GO:0031956">
    <property type="term" value="F:medium-chain fatty acid-CoA ligase activity"/>
    <property type="evidence" value="ECO:0007669"/>
    <property type="project" value="TreeGrafter"/>
</dbReference>
<evidence type="ECO:0000259" key="3">
    <source>
        <dbReference type="Pfam" id="PF00501"/>
    </source>
</evidence>
<feature type="domain" description="AMP-dependent synthetase/ligase" evidence="3">
    <location>
        <begin position="131"/>
        <end position="325"/>
    </location>
</feature>
<dbReference type="Proteomes" id="UP000014137">
    <property type="component" value="Unassembled WGS sequence"/>
</dbReference>
<dbReference type="InterPro" id="IPR025110">
    <property type="entry name" value="AMP-bd_C"/>
</dbReference>
<organism evidence="5 7">
    <name type="scientific">Amycolatopsis azurea DSM 43854</name>
    <dbReference type="NCBI Taxonomy" id="1238180"/>
    <lineage>
        <taxon>Bacteria</taxon>
        <taxon>Bacillati</taxon>
        <taxon>Actinomycetota</taxon>
        <taxon>Actinomycetes</taxon>
        <taxon>Pseudonocardiales</taxon>
        <taxon>Pseudonocardiaceae</taxon>
        <taxon>Amycolatopsis</taxon>
    </lineage>
</organism>
<sequence>MTIEQLLAGDGRASLVVEDVEWAGEDLLRAGDQLADEISRRFTGVRILTASTANAALIVAAVTAAGRLRVPVLLRDPGAAGTFGATGQVLIGDRSTAGRPVTITGNLECHLERRDEGSGSPLPEEVPGDSILFQTSGSTAAPKAVVKPVGAVLRDGVRIADALHGDGARDGIVCAAPVYHSYGFTHGLLAGLLAGAKTVYRAPSSLPQALANVVARTGSGTLVALPNHVHMIAAAASADFTGLRQVVSAGAPLRPEAVARVCRDHGFRLLNAYGASEVGTMAITSLKETSAPGSIGVPLDGVEVRIGPGDGELLVRNDSFAAGYLTEGEMRPLPTDDGWYRTGDLAEQDADGLRITGRLGDLINIAGRKTRRSRLEAVLSAHPDVSEIQVLVVEDKVRGEFPVARAVVAPGRERPDLLRWSRDRLDVFEVPRQIEWVDRLPRTSTGKLIYAPRAEDVGQ</sequence>
<evidence type="ECO:0000313" key="7">
    <source>
        <dbReference type="Proteomes" id="UP000014137"/>
    </source>
</evidence>
<evidence type="ECO:0000259" key="4">
    <source>
        <dbReference type="Pfam" id="PF13193"/>
    </source>
</evidence>
<dbReference type="Proteomes" id="UP000188551">
    <property type="component" value="Unassembled WGS sequence"/>
</dbReference>
<evidence type="ECO:0000313" key="6">
    <source>
        <dbReference type="EMBL" id="OOC08046.1"/>
    </source>
</evidence>
<keyword evidence="8" id="KW-1185">Reference proteome</keyword>